<dbReference type="Proteomes" id="UP000494205">
    <property type="component" value="Unassembled WGS sequence"/>
</dbReference>
<evidence type="ECO:0000313" key="2">
    <source>
        <dbReference type="EMBL" id="PMS25958.1"/>
    </source>
</evidence>
<gene>
    <name evidence="2" type="ORF">C0Z16_27880</name>
    <name evidence="1" type="ORF">LMG27174_05747</name>
</gene>
<proteinExistence type="predicted"/>
<sequence>MTASEMLDILDDVRFYDYQFKVVETNGLPAYLQATYLEPDIVTGAPEVQHTRKWQLSRHMTKSEFVQTAFKCCITSMEHRTREHFRYKGAAVFGPHFDVDALFELCQARQFDYREAA</sequence>
<dbReference type="RefSeq" id="WP_102635284.1">
    <property type="nucleotide sequence ID" value="NZ_CADIJZ010000027.1"/>
</dbReference>
<accession>A0A2N7W975</accession>
<reference evidence="1 4" key="2">
    <citation type="submission" date="2020-04" db="EMBL/GenBank/DDBJ databases">
        <authorList>
            <person name="De Canck E."/>
        </authorList>
    </citation>
    <scope>NUCLEOTIDE SEQUENCE [LARGE SCALE GENOMIC DNA]</scope>
    <source>
        <strain evidence="1 4">LMG 27174</strain>
    </source>
</reference>
<evidence type="ECO:0000313" key="4">
    <source>
        <dbReference type="Proteomes" id="UP000494205"/>
    </source>
</evidence>
<dbReference type="EMBL" id="PNXY01000026">
    <property type="protein sequence ID" value="PMS25958.1"/>
    <property type="molecule type" value="Genomic_DNA"/>
</dbReference>
<keyword evidence="3" id="KW-1185">Reference proteome</keyword>
<dbReference type="OrthoDB" id="8687918at2"/>
<reference evidence="2 3" key="1">
    <citation type="submission" date="2018-01" db="EMBL/GenBank/DDBJ databases">
        <title>Whole genome analyses suggest that Burkholderia sensu lato contains two further novel genera in the rhizoxinica-symbiotica group Mycetohabitans gen. nov., and Trinickia gen. nov.: implications for the evolution of diazotrophy and nodulation in the Burkholderiaceae.</title>
        <authorList>
            <person name="Estrada-de los Santos P."/>
            <person name="Palmer M."/>
            <person name="Chavez-Ramirez B."/>
            <person name="Beukes C."/>
            <person name="Steenkamp E.T."/>
            <person name="Hirsch A.M."/>
            <person name="Manyaka P."/>
            <person name="Maluk M."/>
            <person name="Lafos M."/>
            <person name="Crook M."/>
            <person name="Gross E."/>
            <person name="Simon M.F."/>
            <person name="Bueno dos Reis Junior F."/>
            <person name="Poole P.S."/>
            <person name="Venter S.N."/>
            <person name="James E.K."/>
        </authorList>
    </citation>
    <scope>NUCLEOTIDE SEQUENCE [LARGE SCALE GENOMIC DNA]</scope>
    <source>
        <strain evidence="2 3">WSM 3937</strain>
    </source>
</reference>
<dbReference type="Proteomes" id="UP000235659">
    <property type="component" value="Unassembled WGS sequence"/>
</dbReference>
<dbReference type="AlphaFoldDB" id="A0A2N7W975"/>
<protein>
    <submittedName>
        <fullName evidence="1">Uncharacterized protein</fullName>
    </submittedName>
</protein>
<organism evidence="1 4">
    <name type="scientific">Paraburkholderia rhynchosiae</name>
    <dbReference type="NCBI Taxonomy" id="487049"/>
    <lineage>
        <taxon>Bacteria</taxon>
        <taxon>Pseudomonadati</taxon>
        <taxon>Pseudomonadota</taxon>
        <taxon>Betaproteobacteria</taxon>
        <taxon>Burkholderiales</taxon>
        <taxon>Burkholderiaceae</taxon>
        <taxon>Paraburkholderia</taxon>
    </lineage>
</organism>
<dbReference type="EMBL" id="CADIJZ010000027">
    <property type="protein sequence ID" value="CAB3730470.1"/>
    <property type="molecule type" value="Genomic_DNA"/>
</dbReference>
<evidence type="ECO:0000313" key="1">
    <source>
        <dbReference type="EMBL" id="CAB3730470.1"/>
    </source>
</evidence>
<name>A0A2N7W975_9BURK</name>
<evidence type="ECO:0000313" key="3">
    <source>
        <dbReference type="Proteomes" id="UP000235659"/>
    </source>
</evidence>